<feature type="transmembrane region" description="Helical" evidence="8">
    <location>
        <begin position="133"/>
        <end position="150"/>
    </location>
</feature>
<reference evidence="10 11" key="1">
    <citation type="submission" date="2018-05" db="EMBL/GenBank/DDBJ databases">
        <title>Oceanovita maritima gen. nov., sp. nov., a marine bacterium in the family Rhodobacteraceae isolated from surface seawater of Lundu port Xiamen, China.</title>
        <authorList>
            <person name="Hetharua B.H."/>
            <person name="Min D."/>
            <person name="Liao H."/>
            <person name="Tian Y."/>
        </authorList>
    </citation>
    <scope>NUCLEOTIDE SEQUENCE [LARGE SCALE GENOMIC DNA]</scope>
    <source>
        <strain evidence="10 11">FSX-11</strain>
    </source>
</reference>
<keyword evidence="6 8" id="KW-1133">Transmembrane helix</keyword>
<feature type="transmembrane region" description="Helical" evidence="8">
    <location>
        <begin position="221"/>
        <end position="239"/>
    </location>
</feature>
<evidence type="ECO:0000259" key="9">
    <source>
        <dbReference type="Pfam" id="PF00892"/>
    </source>
</evidence>
<evidence type="ECO:0000256" key="3">
    <source>
        <dbReference type="ARBA" id="ARBA00022448"/>
    </source>
</evidence>
<feature type="transmembrane region" description="Helical" evidence="8">
    <location>
        <begin position="12"/>
        <end position="32"/>
    </location>
</feature>
<evidence type="ECO:0000256" key="6">
    <source>
        <dbReference type="ARBA" id="ARBA00022989"/>
    </source>
</evidence>
<sequence>MTPTQTAERAGKIGVLALVGSCVIWGLSSIYYKQLAHVPPIEVLAHRTLWSLVFFLIILALQGRLATLRAALSRRRQVMVIGFAAIMISGNWFGFIWAVGAGHATEASLGYYIFPLVAVLMGRMVFGESLARLQWGAIALAAGAVGILTWGLGVAPWISFFLSMTFGLYGLVKKSLNVGSVVSVAAEVLLLMPVALAVLWMAHSGRISGGGAFGRNLHDTVMLMLSGPLTGAPLMLFSYAAQRVRMSTVGVVQYINPTLQFLVATLLFAEPFTEWHAIAFPLIWAALALYSYANVVRDRAAKAALKAGASSTTST</sequence>
<evidence type="ECO:0000256" key="1">
    <source>
        <dbReference type="ARBA" id="ARBA00004651"/>
    </source>
</evidence>
<dbReference type="Pfam" id="PF00892">
    <property type="entry name" value="EamA"/>
    <property type="match status" value="1"/>
</dbReference>
<dbReference type="PANTHER" id="PTHR22911">
    <property type="entry name" value="ACYL-MALONYL CONDENSING ENZYME-RELATED"/>
    <property type="match status" value="1"/>
</dbReference>
<dbReference type="OrthoDB" id="369870at2"/>
<feature type="transmembrane region" description="Helical" evidence="8">
    <location>
        <begin position="156"/>
        <end position="172"/>
    </location>
</feature>
<comment type="subcellular location">
    <subcellularLocation>
        <location evidence="1">Cell membrane</location>
        <topology evidence="1">Multi-pass membrane protein</topology>
    </subcellularLocation>
</comment>
<protein>
    <submittedName>
        <fullName evidence="10">EamA family transporter RarD</fullName>
    </submittedName>
</protein>
<feature type="transmembrane region" description="Helical" evidence="8">
    <location>
        <begin position="44"/>
        <end position="66"/>
    </location>
</feature>
<feature type="transmembrane region" description="Helical" evidence="8">
    <location>
        <begin position="275"/>
        <end position="293"/>
    </location>
</feature>
<dbReference type="GO" id="GO:0005886">
    <property type="term" value="C:plasma membrane"/>
    <property type="evidence" value="ECO:0007669"/>
    <property type="project" value="UniProtKB-SubCell"/>
</dbReference>
<dbReference type="AlphaFoldDB" id="A0A2V4NFM4"/>
<dbReference type="InterPro" id="IPR004626">
    <property type="entry name" value="RarD"/>
</dbReference>
<dbReference type="InterPro" id="IPR000620">
    <property type="entry name" value="EamA_dom"/>
</dbReference>
<keyword evidence="11" id="KW-1185">Reference proteome</keyword>
<comment type="caution">
    <text evidence="10">The sequence shown here is derived from an EMBL/GenBank/DDBJ whole genome shotgun (WGS) entry which is preliminary data.</text>
</comment>
<evidence type="ECO:0000256" key="5">
    <source>
        <dbReference type="ARBA" id="ARBA00022692"/>
    </source>
</evidence>
<keyword evidence="3" id="KW-0813">Transport</keyword>
<evidence type="ECO:0000313" key="10">
    <source>
        <dbReference type="EMBL" id="PYC48760.1"/>
    </source>
</evidence>
<dbReference type="PANTHER" id="PTHR22911:SF137">
    <property type="entry name" value="SOLUTE CARRIER FAMILY 35 MEMBER G2-RELATED"/>
    <property type="match status" value="1"/>
</dbReference>
<feature type="transmembrane region" description="Helical" evidence="8">
    <location>
        <begin position="179"/>
        <end position="201"/>
    </location>
</feature>
<organism evidence="10 11">
    <name type="scientific">Litorivita pollutaquae</name>
    <dbReference type="NCBI Taxonomy" id="2200892"/>
    <lineage>
        <taxon>Bacteria</taxon>
        <taxon>Pseudomonadati</taxon>
        <taxon>Pseudomonadota</taxon>
        <taxon>Alphaproteobacteria</taxon>
        <taxon>Rhodobacterales</taxon>
        <taxon>Paracoccaceae</taxon>
        <taxon>Litorivita</taxon>
    </lineage>
</organism>
<name>A0A2V4NFM4_9RHOB</name>
<evidence type="ECO:0000256" key="2">
    <source>
        <dbReference type="ARBA" id="ARBA00007362"/>
    </source>
</evidence>
<keyword evidence="5 8" id="KW-0812">Transmembrane</keyword>
<evidence type="ECO:0000256" key="8">
    <source>
        <dbReference type="SAM" id="Phobius"/>
    </source>
</evidence>
<dbReference type="SUPFAM" id="SSF103481">
    <property type="entry name" value="Multidrug resistance efflux transporter EmrE"/>
    <property type="match status" value="2"/>
</dbReference>
<dbReference type="EMBL" id="QFVT01000002">
    <property type="protein sequence ID" value="PYC48760.1"/>
    <property type="molecule type" value="Genomic_DNA"/>
</dbReference>
<feature type="transmembrane region" description="Helical" evidence="8">
    <location>
        <begin position="78"/>
        <end position="97"/>
    </location>
</feature>
<gene>
    <name evidence="10" type="primary">rarD</name>
    <name evidence="10" type="ORF">DI396_01245</name>
</gene>
<comment type="similarity">
    <text evidence="2">Belongs to the EamA transporter family.</text>
</comment>
<keyword evidence="4" id="KW-1003">Cell membrane</keyword>
<dbReference type="RefSeq" id="WP_110794341.1">
    <property type="nucleotide sequence ID" value="NZ_KZ826481.1"/>
</dbReference>
<accession>A0A2V4NFM4</accession>
<evidence type="ECO:0000313" key="11">
    <source>
        <dbReference type="Proteomes" id="UP000248012"/>
    </source>
</evidence>
<evidence type="ECO:0000256" key="4">
    <source>
        <dbReference type="ARBA" id="ARBA00022475"/>
    </source>
</evidence>
<evidence type="ECO:0000256" key="7">
    <source>
        <dbReference type="ARBA" id="ARBA00023136"/>
    </source>
</evidence>
<proteinExistence type="inferred from homology"/>
<feature type="transmembrane region" description="Helical" evidence="8">
    <location>
        <begin position="251"/>
        <end position="269"/>
    </location>
</feature>
<feature type="domain" description="EamA" evidence="9">
    <location>
        <begin position="13"/>
        <end position="148"/>
    </location>
</feature>
<dbReference type="InterPro" id="IPR037185">
    <property type="entry name" value="EmrE-like"/>
</dbReference>
<keyword evidence="7 8" id="KW-0472">Membrane</keyword>
<feature type="transmembrane region" description="Helical" evidence="8">
    <location>
        <begin position="109"/>
        <end position="126"/>
    </location>
</feature>
<dbReference type="Proteomes" id="UP000248012">
    <property type="component" value="Unassembled WGS sequence"/>
</dbReference>
<dbReference type="NCBIfam" id="TIGR00688">
    <property type="entry name" value="rarD"/>
    <property type="match status" value="1"/>
</dbReference>